<accession>A0AAJ6P7N4</accession>
<name>A0AAJ6P7N4_9CYAN</name>
<proteinExistence type="predicted"/>
<dbReference type="RefSeq" id="WP_281481253.1">
    <property type="nucleotide sequence ID" value="NZ_CP124543.1"/>
</dbReference>
<dbReference type="AlphaFoldDB" id="A0AAJ6P7N4"/>
<protein>
    <submittedName>
        <fullName evidence="1">Type II toxin-antitoxin system VapB family antitoxin</fullName>
    </submittedName>
</protein>
<sequence>MQITLNLDEALLNEALQLTNLTTQEELLNLALQEFIRLRRKKNLLDLAGKIQFTPDFNHKALRETRDAAD</sequence>
<dbReference type="InterPro" id="IPR019239">
    <property type="entry name" value="VapB_antitoxin"/>
</dbReference>
<reference evidence="1 2" key="1">
    <citation type="journal article" date="2023" name="Limnol Oceanogr Lett">
        <title>Environmental adaptations by the intertidal Antarctic cyanobacterium Halotia branconii CENA392 as revealed using long-read genome sequencing.</title>
        <authorList>
            <person name="Dextro R.B."/>
            <person name="Delbaje E."/>
            <person name="Freitas P.N.N."/>
            <person name="Geraldes V."/>
            <person name="Pinto E."/>
            <person name="Long P.F."/>
            <person name="Fiore M.F."/>
        </authorList>
    </citation>
    <scope>NUCLEOTIDE SEQUENCE [LARGE SCALE GENOMIC DNA]</scope>
    <source>
        <strain evidence="1 2">CENA392</strain>
    </source>
</reference>
<dbReference type="Pfam" id="PF09957">
    <property type="entry name" value="VapB_antitoxin"/>
    <property type="match status" value="1"/>
</dbReference>
<evidence type="ECO:0000313" key="2">
    <source>
        <dbReference type="Proteomes" id="UP001223520"/>
    </source>
</evidence>
<keyword evidence="2" id="KW-1185">Reference proteome</keyword>
<dbReference type="Proteomes" id="UP001223520">
    <property type="component" value="Chromosome"/>
</dbReference>
<evidence type="ECO:0000313" key="1">
    <source>
        <dbReference type="EMBL" id="WGV23924.1"/>
    </source>
</evidence>
<dbReference type="EMBL" id="CP124543">
    <property type="protein sequence ID" value="WGV23924.1"/>
    <property type="molecule type" value="Genomic_DNA"/>
</dbReference>
<dbReference type="KEGG" id="hbq:QI031_19205"/>
<gene>
    <name evidence="1" type="ORF">QI031_19205</name>
</gene>
<organism evidence="1 2">
    <name type="scientific">Halotia branconii CENA392</name>
    <dbReference type="NCBI Taxonomy" id="1539056"/>
    <lineage>
        <taxon>Bacteria</taxon>
        <taxon>Bacillati</taxon>
        <taxon>Cyanobacteriota</taxon>
        <taxon>Cyanophyceae</taxon>
        <taxon>Nostocales</taxon>
        <taxon>Nodulariaceae</taxon>
        <taxon>Halotia</taxon>
    </lineage>
</organism>